<sequence length="289" mass="31783">MSTAFVVLSFSLLLLARSDPDIHRHSPFNKKIHTQNKNKNKKSTAPHSATVADTKERFLQAYSSPIPAMYSPVVQELLVQQHLQRYNANYVYNPLYALGIMSVFDQILESLENKDAIVDAYFTALQEDLSDYRRDADAMEEWAKGLSSSDDIKADASGTMGQKVMAEISEKVAADKFLYTNFLAVGVFRVLELSNCTDPEALKRVVAELGLKQERVTSDLATYKGILSKLSAAKELMKEYLERENRKTAERLAKKSDSPTDGGDAPAAPTAEPATASAATAETSTESSA</sequence>
<dbReference type="GO" id="GO:0045037">
    <property type="term" value="P:protein import into chloroplast stroma"/>
    <property type="evidence" value="ECO:0007669"/>
    <property type="project" value="TreeGrafter"/>
</dbReference>
<evidence type="ECO:0000313" key="5">
    <source>
        <dbReference type="Proteomes" id="UP000660262"/>
    </source>
</evidence>
<dbReference type="GO" id="GO:0009534">
    <property type="term" value="C:chloroplast thylakoid"/>
    <property type="evidence" value="ECO:0007669"/>
    <property type="project" value="TreeGrafter"/>
</dbReference>
<dbReference type="GO" id="GO:0010207">
    <property type="term" value="P:photosystem II assembly"/>
    <property type="evidence" value="ECO:0007669"/>
    <property type="project" value="InterPro"/>
</dbReference>
<feature type="region of interest" description="Disordered" evidence="2">
    <location>
        <begin position="244"/>
        <end position="289"/>
    </location>
</feature>
<keyword evidence="3" id="KW-0732">Signal</keyword>
<evidence type="ECO:0000256" key="2">
    <source>
        <dbReference type="SAM" id="MobiDB-lite"/>
    </source>
</evidence>
<dbReference type="Pfam" id="PF11264">
    <property type="entry name" value="ThylakoidFormat"/>
    <property type="match status" value="1"/>
</dbReference>
<keyword evidence="5" id="KW-1185">Reference proteome</keyword>
<dbReference type="GO" id="GO:0045038">
    <property type="term" value="P:protein import into chloroplast thylakoid membrane"/>
    <property type="evidence" value="ECO:0007669"/>
    <property type="project" value="TreeGrafter"/>
</dbReference>
<name>A0A830H8A2_9CHLO</name>
<dbReference type="PANTHER" id="PTHR34793">
    <property type="entry name" value="PROTEIN THYLAKOID FORMATION 1, CHLOROPLASTIC"/>
    <property type="match status" value="1"/>
</dbReference>
<dbReference type="EMBL" id="BNJQ01000001">
    <property type="protein sequence ID" value="GHP01357.1"/>
    <property type="molecule type" value="Genomic_DNA"/>
</dbReference>
<dbReference type="OrthoDB" id="4812at2759"/>
<dbReference type="GO" id="GO:0010027">
    <property type="term" value="P:thylakoid membrane organization"/>
    <property type="evidence" value="ECO:0007669"/>
    <property type="project" value="TreeGrafter"/>
</dbReference>
<comment type="caution">
    <text evidence="4">The sequence shown here is derived from an EMBL/GenBank/DDBJ whole genome shotgun (WGS) entry which is preliminary data.</text>
</comment>
<feature type="chain" id="PRO_5032760482" evidence="3">
    <location>
        <begin position="19"/>
        <end position="289"/>
    </location>
</feature>
<organism evidence="4 5">
    <name type="scientific">Pycnococcus provasolii</name>
    <dbReference type="NCBI Taxonomy" id="41880"/>
    <lineage>
        <taxon>Eukaryota</taxon>
        <taxon>Viridiplantae</taxon>
        <taxon>Chlorophyta</taxon>
        <taxon>Pseudoscourfieldiophyceae</taxon>
        <taxon>Pseudoscourfieldiales</taxon>
        <taxon>Pycnococcaceae</taxon>
        <taxon>Pycnococcus</taxon>
    </lineage>
</organism>
<feature type="signal peptide" evidence="3">
    <location>
        <begin position="1"/>
        <end position="18"/>
    </location>
</feature>
<accession>A0A830H8A2</accession>
<proteinExistence type="predicted"/>
<dbReference type="PANTHER" id="PTHR34793:SF1">
    <property type="entry name" value="PROTEIN THYLAKOID FORMATION 1, CHLOROPLASTIC"/>
    <property type="match status" value="1"/>
</dbReference>
<dbReference type="AlphaFoldDB" id="A0A830H8A2"/>
<protein>
    <submittedName>
        <fullName evidence="4">Thylakoid formation protein</fullName>
    </submittedName>
</protein>
<feature type="compositionally biased region" description="Low complexity" evidence="2">
    <location>
        <begin position="265"/>
        <end position="289"/>
    </location>
</feature>
<dbReference type="InterPro" id="IPR017499">
    <property type="entry name" value="Thf1"/>
</dbReference>
<reference evidence="4" key="1">
    <citation type="submission" date="2020-10" db="EMBL/GenBank/DDBJ databases">
        <title>Unveiling of a novel bifunctional photoreceptor, Dualchrome1, isolated from a cosmopolitan green alga.</title>
        <authorList>
            <person name="Suzuki S."/>
            <person name="Kawachi M."/>
        </authorList>
    </citation>
    <scope>NUCLEOTIDE SEQUENCE</scope>
    <source>
        <strain evidence="4">NIES 2893</strain>
    </source>
</reference>
<evidence type="ECO:0000256" key="3">
    <source>
        <dbReference type="SAM" id="SignalP"/>
    </source>
</evidence>
<feature type="compositionally biased region" description="Basic and acidic residues" evidence="2">
    <location>
        <begin position="244"/>
        <end position="258"/>
    </location>
</feature>
<dbReference type="Proteomes" id="UP000660262">
    <property type="component" value="Unassembled WGS sequence"/>
</dbReference>
<evidence type="ECO:0000256" key="1">
    <source>
        <dbReference type="ARBA" id="ARBA00023054"/>
    </source>
</evidence>
<gene>
    <name evidence="4" type="ORF">PPROV_000011300</name>
</gene>
<keyword evidence="1" id="KW-0175">Coiled coil</keyword>
<evidence type="ECO:0000313" key="4">
    <source>
        <dbReference type="EMBL" id="GHP01357.1"/>
    </source>
</evidence>